<dbReference type="SUPFAM" id="SSF55874">
    <property type="entry name" value="ATPase domain of HSP90 chaperone/DNA topoisomerase II/histidine kinase"/>
    <property type="match status" value="1"/>
</dbReference>
<keyword evidence="5" id="KW-0808">Transferase</keyword>
<sequence>MIKPDIPSNEKERMNALHEYHILDTLPEQDFDDITKIASEICDTPISLVSLVDSDRQWFKSKVGLGANQTPREHAFCAHAILQPDEILVVPDASQDERFHDNPLSTGDPNVIFYAGAPLINPDGHTLGTLCVIDHTPKNLTEKQLETLKALANQVVGQLELRKKITHLSVVQEKLKQKNEELSQFAYTTSHDLKAPLRGIISITSWINNEYKDILDEQGKEYLNMLDSRTRNLENLINGILTYSRSSDIIESSKEEVILSDFLQEIIGLVHPPKDIDIVFADHLPTIACNRIALQQILQNLISNAVKYNDKEQGRIEVQFKENQGHWQFEVKDNGPGIPQQHHDRIFQIFQTLGEKDRFNNKGSGIGLATVKKLVDSLNGEIEVTSEERAGTTFIFTIAK</sequence>
<dbReference type="Gene3D" id="3.30.450.40">
    <property type="match status" value="1"/>
</dbReference>
<dbReference type="RefSeq" id="WP_346751488.1">
    <property type="nucleotide sequence ID" value="NZ_JAUJEA010000003.1"/>
</dbReference>
<dbReference type="SMART" id="SM00387">
    <property type="entry name" value="HATPase_c"/>
    <property type="match status" value="1"/>
</dbReference>
<dbReference type="SMART" id="SM00388">
    <property type="entry name" value="HisKA"/>
    <property type="match status" value="1"/>
</dbReference>
<dbReference type="InterPro" id="IPR005467">
    <property type="entry name" value="His_kinase_dom"/>
</dbReference>
<dbReference type="EC" id="2.7.13.3" evidence="2"/>
<evidence type="ECO:0000313" key="6">
    <source>
        <dbReference type="Proteomes" id="UP001172082"/>
    </source>
</evidence>
<dbReference type="Pfam" id="PF02518">
    <property type="entry name" value="HATPase_c"/>
    <property type="match status" value="1"/>
</dbReference>
<dbReference type="Pfam" id="PF01590">
    <property type="entry name" value="GAF"/>
    <property type="match status" value="1"/>
</dbReference>
<dbReference type="InterPro" id="IPR029016">
    <property type="entry name" value="GAF-like_dom_sf"/>
</dbReference>
<keyword evidence="6" id="KW-1185">Reference proteome</keyword>
<dbReference type="SMART" id="SM00065">
    <property type="entry name" value="GAF"/>
    <property type="match status" value="1"/>
</dbReference>
<organism evidence="5 6">
    <name type="scientific">Splendidivirga corallicola</name>
    <dbReference type="NCBI Taxonomy" id="3051826"/>
    <lineage>
        <taxon>Bacteria</taxon>
        <taxon>Pseudomonadati</taxon>
        <taxon>Bacteroidota</taxon>
        <taxon>Cytophagia</taxon>
        <taxon>Cytophagales</taxon>
        <taxon>Splendidivirgaceae</taxon>
        <taxon>Splendidivirga</taxon>
    </lineage>
</organism>
<evidence type="ECO:0000256" key="3">
    <source>
        <dbReference type="ARBA" id="ARBA00022553"/>
    </source>
</evidence>
<dbReference type="CDD" id="cd00082">
    <property type="entry name" value="HisKA"/>
    <property type="match status" value="1"/>
</dbReference>
<protein>
    <recommendedName>
        <fullName evidence="2">histidine kinase</fullName>
        <ecNumber evidence="2">2.7.13.3</ecNumber>
    </recommendedName>
</protein>
<gene>
    <name evidence="5" type="ORF">QQ008_08800</name>
</gene>
<dbReference type="PANTHER" id="PTHR43102:SF2">
    <property type="entry name" value="GAF DOMAIN-CONTAINING PROTEIN"/>
    <property type="match status" value="1"/>
</dbReference>
<dbReference type="Gene3D" id="1.10.287.130">
    <property type="match status" value="1"/>
</dbReference>
<dbReference type="EMBL" id="JAUJEA010000003">
    <property type="protein sequence ID" value="MDN5201458.1"/>
    <property type="molecule type" value="Genomic_DNA"/>
</dbReference>
<dbReference type="PANTHER" id="PTHR43102">
    <property type="entry name" value="SLR1143 PROTEIN"/>
    <property type="match status" value="1"/>
</dbReference>
<keyword evidence="5" id="KW-0418">Kinase</keyword>
<reference evidence="5" key="1">
    <citation type="submission" date="2023-06" db="EMBL/GenBank/DDBJ databases">
        <title>Genomic of Parafulvivirga corallium.</title>
        <authorList>
            <person name="Wang G."/>
        </authorList>
    </citation>
    <scope>NUCLEOTIDE SEQUENCE</scope>
    <source>
        <strain evidence="5">BMA10</strain>
    </source>
</reference>
<feature type="domain" description="Histidine kinase" evidence="4">
    <location>
        <begin position="188"/>
        <end position="400"/>
    </location>
</feature>
<evidence type="ECO:0000313" key="5">
    <source>
        <dbReference type="EMBL" id="MDN5201458.1"/>
    </source>
</evidence>
<dbReference type="InterPro" id="IPR003661">
    <property type="entry name" value="HisK_dim/P_dom"/>
</dbReference>
<keyword evidence="3" id="KW-0597">Phosphoprotein</keyword>
<dbReference type="InterPro" id="IPR036890">
    <property type="entry name" value="HATPase_C_sf"/>
</dbReference>
<dbReference type="CDD" id="cd00075">
    <property type="entry name" value="HATPase"/>
    <property type="match status" value="1"/>
</dbReference>
<name>A0ABT8KMK0_9BACT</name>
<comment type="caution">
    <text evidence="5">The sequence shown here is derived from an EMBL/GenBank/DDBJ whole genome shotgun (WGS) entry which is preliminary data.</text>
</comment>
<dbReference type="PRINTS" id="PR00344">
    <property type="entry name" value="BCTRLSENSOR"/>
</dbReference>
<proteinExistence type="predicted"/>
<dbReference type="InterPro" id="IPR036097">
    <property type="entry name" value="HisK_dim/P_sf"/>
</dbReference>
<dbReference type="InterPro" id="IPR003018">
    <property type="entry name" value="GAF"/>
</dbReference>
<evidence type="ECO:0000259" key="4">
    <source>
        <dbReference type="PROSITE" id="PS50109"/>
    </source>
</evidence>
<dbReference type="SUPFAM" id="SSF55781">
    <property type="entry name" value="GAF domain-like"/>
    <property type="match status" value="1"/>
</dbReference>
<evidence type="ECO:0000256" key="2">
    <source>
        <dbReference type="ARBA" id="ARBA00012438"/>
    </source>
</evidence>
<dbReference type="SUPFAM" id="SSF47384">
    <property type="entry name" value="Homodimeric domain of signal transducing histidine kinase"/>
    <property type="match status" value="1"/>
</dbReference>
<dbReference type="Pfam" id="PF00512">
    <property type="entry name" value="HisKA"/>
    <property type="match status" value="1"/>
</dbReference>
<dbReference type="Proteomes" id="UP001172082">
    <property type="component" value="Unassembled WGS sequence"/>
</dbReference>
<comment type="catalytic activity">
    <reaction evidence="1">
        <text>ATP + protein L-histidine = ADP + protein N-phospho-L-histidine.</text>
        <dbReference type="EC" id="2.7.13.3"/>
    </reaction>
</comment>
<accession>A0ABT8KMK0</accession>
<dbReference type="PROSITE" id="PS50109">
    <property type="entry name" value="HIS_KIN"/>
    <property type="match status" value="1"/>
</dbReference>
<dbReference type="InterPro" id="IPR003594">
    <property type="entry name" value="HATPase_dom"/>
</dbReference>
<dbReference type="GO" id="GO:0016301">
    <property type="term" value="F:kinase activity"/>
    <property type="evidence" value="ECO:0007669"/>
    <property type="project" value="UniProtKB-KW"/>
</dbReference>
<dbReference type="InterPro" id="IPR004358">
    <property type="entry name" value="Sig_transdc_His_kin-like_C"/>
</dbReference>
<evidence type="ECO:0000256" key="1">
    <source>
        <dbReference type="ARBA" id="ARBA00000085"/>
    </source>
</evidence>
<dbReference type="Gene3D" id="3.30.565.10">
    <property type="entry name" value="Histidine kinase-like ATPase, C-terminal domain"/>
    <property type="match status" value="1"/>
</dbReference>